<keyword evidence="1" id="KW-1133">Transmembrane helix</keyword>
<feature type="transmembrane region" description="Helical" evidence="1">
    <location>
        <begin position="204"/>
        <end position="230"/>
    </location>
</feature>
<evidence type="ECO:0000313" key="2">
    <source>
        <dbReference type="EMBL" id="VDP05190.1"/>
    </source>
</evidence>
<organism evidence="2">
    <name type="scientific">Heligmosomoides polygyrus</name>
    <name type="common">Parasitic roundworm</name>
    <dbReference type="NCBI Taxonomy" id="6339"/>
    <lineage>
        <taxon>Eukaryota</taxon>
        <taxon>Metazoa</taxon>
        <taxon>Ecdysozoa</taxon>
        <taxon>Nematoda</taxon>
        <taxon>Chromadorea</taxon>
        <taxon>Rhabditida</taxon>
        <taxon>Rhabditina</taxon>
        <taxon>Rhabditomorpha</taxon>
        <taxon>Strongyloidea</taxon>
        <taxon>Heligmosomidae</taxon>
        <taxon>Heligmosomoides</taxon>
    </lineage>
</organism>
<evidence type="ECO:0000313" key="4">
    <source>
        <dbReference type="WBParaSite" id="HPBE_0001618101-mRNA-1"/>
    </source>
</evidence>
<sequence length="379" mass="42663">MTAVPVLRSTYVPVKVTSDYDDIFRRYFCCLLIKQAPKLFLGLIRAASLRSIRREEVEESLLSGDNDLHQPIVKALDTYNRVTKSFGDDYSDSTGIGRLNAIVNGYLRTPMSVEDCFFTKPWPAIVLVGTQLPALVVIFASVERTIAVHQPSNYYRHWNYCYKLKRLFLLLVVQVVSLCIAARSSLGLHSLNPSQHCTIISSSHIAYCTAHFVFVVLAYVISFVTLLSIFRSRKGYNQVNSSSFRRCQAIRRESNLRVFMMTSLMCIVFMSIPAFASLLIRWNVVDASDIVLGISIVPPGLISIGTTMVNCVFHTEYRSIVLRLFCTSSQEKPIAAKSVEGSEVVFPEKGSPRISSLIIDKDGRSTLHPFQLRHNEVML</sequence>
<evidence type="ECO:0000256" key="1">
    <source>
        <dbReference type="SAM" id="Phobius"/>
    </source>
</evidence>
<dbReference type="EMBL" id="UZAH01029274">
    <property type="protein sequence ID" value="VDP05190.1"/>
    <property type="molecule type" value="Genomic_DNA"/>
</dbReference>
<dbReference type="Gene3D" id="1.20.1070.10">
    <property type="entry name" value="Rhodopsin 7-helix transmembrane proteins"/>
    <property type="match status" value="1"/>
</dbReference>
<feature type="transmembrane region" description="Helical" evidence="1">
    <location>
        <begin position="290"/>
        <end position="313"/>
    </location>
</feature>
<gene>
    <name evidence="2" type="ORF">HPBE_LOCUS16180</name>
</gene>
<protein>
    <submittedName>
        <fullName evidence="4">G_PROTEIN_RECEP_F1_2 domain-containing protein</fullName>
    </submittedName>
</protein>
<feature type="transmembrane region" description="Helical" evidence="1">
    <location>
        <begin position="167"/>
        <end position="184"/>
    </location>
</feature>
<dbReference type="AlphaFoldDB" id="A0A3P8AMA3"/>
<feature type="transmembrane region" description="Helical" evidence="1">
    <location>
        <begin position="258"/>
        <end position="284"/>
    </location>
</feature>
<evidence type="ECO:0000313" key="3">
    <source>
        <dbReference type="Proteomes" id="UP000050761"/>
    </source>
</evidence>
<keyword evidence="1" id="KW-0812">Transmembrane</keyword>
<reference evidence="2 3" key="1">
    <citation type="submission" date="2018-11" db="EMBL/GenBank/DDBJ databases">
        <authorList>
            <consortium name="Pathogen Informatics"/>
        </authorList>
    </citation>
    <scope>NUCLEOTIDE SEQUENCE [LARGE SCALE GENOMIC DNA]</scope>
</reference>
<dbReference type="WBParaSite" id="HPBE_0001618101-mRNA-1">
    <property type="protein sequence ID" value="HPBE_0001618101-mRNA-1"/>
    <property type="gene ID" value="HPBE_0001618101"/>
</dbReference>
<keyword evidence="1" id="KW-0472">Membrane</keyword>
<dbReference type="OrthoDB" id="5829542at2759"/>
<name>A0A3P8AMA3_HELPZ</name>
<dbReference type="Proteomes" id="UP000050761">
    <property type="component" value="Unassembled WGS sequence"/>
</dbReference>
<keyword evidence="3" id="KW-1185">Reference proteome</keyword>
<feature type="transmembrane region" description="Helical" evidence="1">
    <location>
        <begin position="122"/>
        <end position="146"/>
    </location>
</feature>
<accession>A0A3P8AMA3</accession>
<dbReference type="SUPFAM" id="SSF81321">
    <property type="entry name" value="Family A G protein-coupled receptor-like"/>
    <property type="match status" value="1"/>
</dbReference>
<reference evidence="4" key="2">
    <citation type="submission" date="2019-09" db="UniProtKB">
        <authorList>
            <consortium name="WormBaseParasite"/>
        </authorList>
    </citation>
    <scope>IDENTIFICATION</scope>
</reference>
<proteinExistence type="predicted"/>